<sequence length="134" mass="13471">MLETAQTAPALLTGRSDSALSAQPALLTVRTQIALLAIVVALAVSFGAAQDFTKITNLACGLVTKLSAPVLLGAAGTIVVLMFGWNKLMGEQNAFQSLKNGVIGGIIILAAGTIATALFGSGCTVAVPPVLPIP</sequence>
<name>A0A1U7NS23_9DEIO</name>
<accession>A0A1U7NS23</accession>
<dbReference type="Proteomes" id="UP000186607">
    <property type="component" value="Unassembled WGS sequence"/>
</dbReference>
<keyword evidence="3" id="KW-1185">Reference proteome</keyword>
<keyword evidence="1" id="KW-0812">Transmembrane</keyword>
<keyword evidence="1" id="KW-1133">Transmembrane helix</keyword>
<dbReference type="EMBL" id="MSTI01000165">
    <property type="protein sequence ID" value="OLV15723.1"/>
    <property type="molecule type" value="Genomic_DNA"/>
</dbReference>
<feature type="transmembrane region" description="Helical" evidence="1">
    <location>
        <begin position="106"/>
        <end position="131"/>
    </location>
</feature>
<dbReference type="OrthoDB" id="9999200at2"/>
<feature type="transmembrane region" description="Helical" evidence="1">
    <location>
        <begin position="66"/>
        <end position="85"/>
    </location>
</feature>
<dbReference type="Pfam" id="PF04956">
    <property type="entry name" value="TrbC"/>
    <property type="match status" value="1"/>
</dbReference>
<dbReference type="AlphaFoldDB" id="A0A1U7NS23"/>
<dbReference type="RefSeq" id="WP_075836804.1">
    <property type="nucleotide sequence ID" value="NZ_MSTI01000165.1"/>
</dbReference>
<gene>
    <name evidence="2" type="ORF">BOO71_0014074</name>
</gene>
<keyword evidence="1" id="KW-0472">Membrane</keyword>
<evidence type="ECO:0000313" key="2">
    <source>
        <dbReference type="EMBL" id="OLV15723.1"/>
    </source>
</evidence>
<protein>
    <submittedName>
        <fullName evidence="2">Uncharacterized protein</fullName>
    </submittedName>
</protein>
<evidence type="ECO:0000313" key="3">
    <source>
        <dbReference type="Proteomes" id="UP000186607"/>
    </source>
</evidence>
<feature type="transmembrane region" description="Helical" evidence="1">
    <location>
        <begin position="25"/>
        <end position="46"/>
    </location>
</feature>
<organism evidence="2 3">
    <name type="scientific">Deinococcus marmoris</name>
    <dbReference type="NCBI Taxonomy" id="249408"/>
    <lineage>
        <taxon>Bacteria</taxon>
        <taxon>Thermotogati</taxon>
        <taxon>Deinococcota</taxon>
        <taxon>Deinococci</taxon>
        <taxon>Deinococcales</taxon>
        <taxon>Deinococcaceae</taxon>
        <taxon>Deinococcus</taxon>
    </lineage>
</organism>
<comment type="caution">
    <text evidence="2">The sequence shown here is derived from an EMBL/GenBank/DDBJ whole genome shotgun (WGS) entry which is preliminary data.</text>
</comment>
<dbReference type="InterPro" id="IPR007039">
    <property type="entry name" value="TrbC/VirB2"/>
</dbReference>
<proteinExistence type="predicted"/>
<reference evidence="2 3" key="1">
    <citation type="submission" date="2017-01" db="EMBL/GenBank/DDBJ databases">
        <title>Genome Analysis of Deinococcus marmoris KOPRI26562.</title>
        <authorList>
            <person name="Kim J.H."/>
            <person name="Oh H.-M."/>
        </authorList>
    </citation>
    <scope>NUCLEOTIDE SEQUENCE [LARGE SCALE GENOMIC DNA]</scope>
    <source>
        <strain evidence="2 3">KOPRI26562</strain>
    </source>
</reference>
<evidence type="ECO:0000256" key="1">
    <source>
        <dbReference type="SAM" id="Phobius"/>
    </source>
</evidence>